<name>A0A176S1D0_9GAMM</name>
<dbReference type="EMBL" id="LUTY01001432">
    <property type="protein sequence ID" value="OAD21727.1"/>
    <property type="molecule type" value="Genomic_DNA"/>
</dbReference>
<organism evidence="1 2">
    <name type="scientific">Candidatus Thiomargarita nelsonii</name>
    <dbReference type="NCBI Taxonomy" id="1003181"/>
    <lineage>
        <taxon>Bacteria</taxon>
        <taxon>Pseudomonadati</taxon>
        <taxon>Pseudomonadota</taxon>
        <taxon>Gammaproteobacteria</taxon>
        <taxon>Thiotrichales</taxon>
        <taxon>Thiotrichaceae</taxon>
        <taxon>Thiomargarita</taxon>
    </lineage>
</organism>
<dbReference type="Proteomes" id="UP000076962">
    <property type="component" value="Unassembled WGS sequence"/>
</dbReference>
<reference evidence="1 2" key="1">
    <citation type="submission" date="2016-05" db="EMBL/GenBank/DDBJ databases">
        <title>Single-cell genome of chain-forming Candidatus Thiomargarita nelsonii and comparison to other large sulfur-oxidizing bacteria.</title>
        <authorList>
            <person name="Winkel M."/>
            <person name="Salman V."/>
            <person name="Woyke T."/>
            <person name="Schulz-Vogt H."/>
            <person name="Richter M."/>
            <person name="Flood B."/>
            <person name="Bailey J."/>
            <person name="Amann R."/>
            <person name="Mussmann M."/>
        </authorList>
    </citation>
    <scope>NUCLEOTIDE SEQUENCE [LARGE SCALE GENOMIC DNA]</scope>
    <source>
        <strain evidence="1 2">THI036</strain>
    </source>
</reference>
<comment type="caution">
    <text evidence="1">The sequence shown here is derived from an EMBL/GenBank/DDBJ whole genome shotgun (WGS) entry which is preliminary data.</text>
</comment>
<sequence length="404" mass="46906">MSNGSKNRNDNKGKKMITNAKMLSQTASILQVEESTLDIFNVADNFNQGNTIEGVICTQSGYTYGALVIWKVNGTEVEPQRIYCTPKLYYPFTTSGSAARKYKFPKHKAVKVYEKWDGSNICQYFYKDELGQYYTTYKTRLSAVLENKRRQAFVELWKEMLAKYPEIEDIPAEMYDKFSFSYELYGNRNLHVVRYETDLDVRPLFAINQADASIHTPDDNWVFGKNSAPVANLGEDADIVGLYEKMRYKARAESRKEGDYIVGNEGYVFYVLTSDDKWIMYKCKSDLVENRHWVSDCIPRSIIIPTVWNALETEDDLTREKIITLLLEEFDEKPVYKSVPEIDACVKYVKEKMALREKLLKLYTENNLDVNKDKKGTMRFFSQLLSKGEMKNVYSTLVELNLVY</sequence>
<accession>A0A176S1D0</accession>
<evidence type="ECO:0008006" key="3">
    <source>
        <dbReference type="Google" id="ProtNLM"/>
    </source>
</evidence>
<evidence type="ECO:0000313" key="2">
    <source>
        <dbReference type="Proteomes" id="UP000076962"/>
    </source>
</evidence>
<gene>
    <name evidence="1" type="ORF">THIOM_002500</name>
</gene>
<dbReference type="AlphaFoldDB" id="A0A176S1D0"/>
<evidence type="ECO:0000313" key="1">
    <source>
        <dbReference type="EMBL" id="OAD21727.1"/>
    </source>
</evidence>
<protein>
    <recommendedName>
        <fullName evidence="3">RNA ligase</fullName>
    </recommendedName>
</protein>
<keyword evidence="2" id="KW-1185">Reference proteome</keyword>
<proteinExistence type="predicted"/>